<evidence type="ECO:0000256" key="10">
    <source>
        <dbReference type="ARBA" id="ARBA00023268"/>
    </source>
</evidence>
<dbReference type="EC" id="1.5.1.5" evidence="4"/>
<evidence type="ECO:0000256" key="9">
    <source>
        <dbReference type="ARBA" id="ARBA00023002"/>
    </source>
</evidence>
<keyword evidence="6" id="KW-0554">One-carbon metabolism</keyword>
<dbReference type="EC" id="3.5.4.9" evidence="3"/>
<dbReference type="GO" id="GO:0004488">
    <property type="term" value="F:methylenetetrahydrofolate dehydrogenase (NADP+) activity"/>
    <property type="evidence" value="ECO:0007669"/>
    <property type="project" value="UniProtKB-EC"/>
</dbReference>
<dbReference type="GO" id="GO:0004477">
    <property type="term" value="F:methenyltetrahydrofolate cyclohydrolase activity"/>
    <property type="evidence" value="ECO:0007669"/>
    <property type="project" value="UniProtKB-EC"/>
</dbReference>
<feature type="domain" description="Tetrahydrofolate dehydrogenase/cyclohydrolase NAD(P)-binding" evidence="14">
    <location>
        <begin position="145"/>
        <end position="270"/>
    </location>
</feature>
<dbReference type="HAMAP" id="MF_01576">
    <property type="entry name" value="THF_DHG_CYH"/>
    <property type="match status" value="1"/>
</dbReference>
<dbReference type="GO" id="GO:0005829">
    <property type="term" value="C:cytosol"/>
    <property type="evidence" value="ECO:0007669"/>
    <property type="project" value="TreeGrafter"/>
</dbReference>
<dbReference type="FunFam" id="3.40.50.10860:FF:000005">
    <property type="entry name" value="C-1-tetrahydrofolate synthase, cytoplasmic, putative"/>
    <property type="match status" value="1"/>
</dbReference>
<dbReference type="InterPro" id="IPR020631">
    <property type="entry name" value="THF_DH/CycHdrlase_NAD-bd_dom"/>
</dbReference>
<keyword evidence="16" id="KW-1185">Reference proteome</keyword>
<keyword evidence="8" id="KW-0521">NADP</keyword>
<comment type="pathway">
    <text evidence="1">One-carbon metabolism; tetrahydrofolate interconversion.</text>
</comment>
<organism evidence="17">
    <name type="scientific">Nippostrongylus brasiliensis</name>
    <name type="common">Rat hookworm</name>
    <dbReference type="NCBI Taxonomy" id="27835"/>
    <lineage>
        <taxon>Eukaryota</taxon>
        <taxon>Metazoa</taxon>
        <taxon>Ecdysozoa</taxon>
        <taxon>Nematoda</taxon>
        <taxon>Chromadorea</taxon>
        <taxon>Rhabditida</taxon>
        <taxon>Rhabditina</taxon>
        <taxon>Rhabditomorpha</taxon>
        <taxon>Strongyloidea</taxon>
        <taxon>Heligmosomidae</taxon>
        <taxon>Nippostrongylus</taxon>
    </lineage>
</organism>
<comment type="subunit">
    <text evidence="2">Homodimer.</text>
</comment>
<evidence type="ECO:0000313" key="15">
    <source>
        <dbReference type="EMBL" id="VDL86564.1"/>
    </source>
</evidence>
<dbReference type="Gene3D" id="3.40.50.720">
    <property type="entry name" value="NAD(P)-binding Rossmann-like Domain"/>
    <property type="match status" value="1"/>
</dbReference>
<evidence type="ECO:0000256" key="6">
    <source>
        <dbReference type="ARBA" id="ARBA00022563"/>
    </source>
</evidence>
<evidence type="ECO:0000256" key="8">
    <source>
        <dbReference type="ARBA" id="ARBA00022857"/>
    </source>
</evidence>
<reference evidence="17" key="1">
    <citation type="submission" date="2017-02" db="UniProtKB">
        <authorList>
            <consortium name="WormBaseParasite"/>
        </authorList>
    </citation>
    <scope>IDENTIFICATION</scope>
</reference>
<evidence type="ECO:0000259" key="13">
    <source>
        <dbReference type="Pfam" id="PF00763"/>
    </source>
</evidence>
<dbReference type="OMA" id="CKHTDIQ"/>
<feature type="domain" description="Tetrahydrofolate dehydrogenase/cyclohydrolase catalytic" evidence="13">
    <location>
        <begin position="6"/>
        <end position="124"/>
    </location>
</feature>
<dbReference type="InterPro" id="IPR036291">
    <property type="entry name" value="NAD(P)-bd_dom_sf"/>
</dbReference>
<dbReference type="FunFam" id="3.40.50.720:FF:000006">
    <property type="entry name" value="Bifunctional protein FolD"/>
    <property type="match status" value="1"/>
</dbReference>
<dbReference type="Pfam" id="PF02882">
    <property type="entry name" value="THF_DHG_CYH_C"/>
    <property type="match status" value="1"/>
</dbReference>
<dbReference type="PRINTS" id="PR00085">
    <property type="entry name" value="THFDHDRGNASE"/>
</dbReference>
<keyword evidence="10" id="KW-0511">Multifunctional enzyme</keyword>
<dbReference type="InterPro" id="IPR000672">
    <property type="entry name" value="THF_DH/CycHdrlase"/>
</dbReference>
<dbReference type="PANTHER" id="PTHR48099:SF5">
    <property type="entry name" value="C-1-TETRAHYDROFOLATE SYNTHASE, CYTOPLASMIC"/>
    <property type="match status" value="1"/>
</dbReference>
<proteinExistence type="inferred from homology"/>
<comment type="catalytic activity">
    <reaction evidence="12">
        <text>(6S)-5,6,7,8-tetrahydrofolate + formate + ATP = (6R)-10-formyltetrahydrofolate + ADP + phosphate</text>
        <dbReference type="Rhea" id="RHEA:20221"/>
        <dbReference type="ChEBI" id="CHEBI:15740"/>
        <dbReference type="ChEBI" id="CHEBI:30616"/>
        <dbReference type="ChEBI" id="CHEBI:43474"/>
        <dbReference type="ChEBI" id="CHEBI:57453"/>
        <dbReference type="ChEBI" id="CHEBI:195366"/>
        <dbReference type="ChEBI" id="CHEBI:456216"/>
        <dbReference type="EC" id="6.3.4.3"/>
    </reaction>
</comment>
<evidence type="ECO:0000256" key="3">
    <source>
        <dbReference type="ARBA" id="ARBA00012776"/>
    </source>
</evidence>
<evidence type="ECO:0000256" key="12">
    <source>
        <dbReference type="ARBA" id="ARBA00049033"/>
    </source>
</evidence>
<dbReference type="GO" id="GO:0004329">
    <property type="term" value="F:formate-tetrahydrofolate ligase activity"/>
    <property type="evidence" value="ECO:0007669"/>
    <property type="project" value="UniProtKB-EC"/>
</dbReference>
<dbReference type="PANTHER" id="PTHR48099">
    <property type="entry name" value="C-1-TETRAHYDROFOLATE SYNTHASE, CYTOPLASMIC-RELATED"/>
    <property type="match status" value="1"/>
</dbReference>
<dbReference type="STRING" id="27835.A0A0N4YXQ6"/>
<keyword evidence="9" id="KW-0560">Oxidoreductase</keyword>
<dbReference type="CDD" id="cd01080">
    <property type="entry name" value="NAD_bind_m-THF_DH_Cyclohyd"/>
    <property type="match status" value="1"/>
</dbReference>
<evidence type="ECO:0000259" key="14">
    <source>
        <dbReference type="Pfam" id="PF02882"/>
    </source>
</evidence>
<evidence type="ECO:0000256" key="5">
    <source>
        <dbReference type="ARBA" id="ARBA00017592"/>
    </source>
</evidence>
<name>A0A0N4YXQ6_NIPBR</name>
<evidence type="ECO:0000256" key="11">
    <source>
        <dbReference type="ARBA" id="ARBA00036357"/>
    </source>
</evidence>
<dbReference type="Gene3D" id="3.40.50.10860">
    <property type="entry name" value="Leucine Dehydrogenase, chain A, domain 1"/>
    <property type="match status" value="1"/>
</dbReference>
<sequence length="273" mass="29852">MVAELINGTEIAKHVLSDVAEQIRIRREENPDFNVVLAIIQVGNRADSNVYIAAKIRKAAEIGAEGMLVKLPDTITQRDLEAEINKLNLDDEVDGIIVQLPLDCKNSIDADGAIDKIHPLKDVDGLTRENAGRLMRGELERTIFPCTPYGCLYLVQQATGDPNYVAGKNVVVLGRSKIVGAPAGALFMWHHGTITICHSKTLNIKEQCLRADILVVAIGRKHFVKGDWIKPGAVVIDCGINVEEATEPGKKNKLYGDVEFDSAKEVISMMVCS</sequence>
<dbReference type="AlphaFoldDB" id="A0A0N4YXQ6"/>
<evidence type="ECO:0000313" key="17">
    <source>
        <dbReference type="WBParaSite" id="NBR_0002202801-mRNA-1"/>
    </source>
</evidence>
<evidence type="ECO:0000256" key="7">
    <source>
        <dbReference type="ARBA" id="ARBA00022801"/>
    </source>
</evidence>
<dbReference type="InterPro" id="IPR020630">
    <property type="entry name" value="THF_DH/CycHdrlase_cat_dom"/>
</dbReference>
<dbReference type="SUPFAM" id="SSF53223">
    <property type="entry name" value="Aminoacid dehydrogenase-like, N-terminal domain"/>
    <property type="match status" value="1"/>
</dbReference>
<evidence type="ECO:0000256" key="2">
    <source>
        <dbReference type="ARBA" id="ARBA00011738"/>
    </source>
</evidence>
<dbReference type="InterPro" id="IPR046346">
    <property type="entry name" value="Aminoacid_DH-like_N_sf"/>
</dbReference>
<reference evidence="15 16" key="2">
    <citation type="submission" date="2018-11" db="EMBL/GenBank/DDBJ databases">
        <authorList>
            <consortium name="Pathogen Informatics"/>
        </authorList>
    </citation>
    <scope>NUCLEOTIDE SEQUENCE [LARGE SCALE GENOMIC DNA]</scope>
</reference>
<evidence type="ECO:0000256" key="1">
    <source>
        <dbReference type="ARBA" id="ARBA00004777"/>
    </source>
</evidence>
<dbReference type="Proteomes" id="UP000271162">
    <property type="component" value="Unassembled WGS sequence"/>
</dbReference>
<dbReference type="SUPFAM" id="SSF51735">
    <property type="entry name" value="NAD(P)-binding Rossmann-fold domains"/>
    <property type="match status" value="1"/>
</dbReference>
<accession>A0A0N4YXQ6</accession>
<dbReference type="WBParaSite" id="NBR_0002202801-mRNA-1">
    <property type="protein sequence ID" value="NBR_0002202801-mRNA-1"/>
    <property type="gene ID" value="NBR_0002202801"/>
</dbReference>
<dbReference type="GO" id="GO:0035999">
    <property type="term" value="P:tetrahydrofolate interconversion"/>
    <property type="evidence" value="ECO:0007669"/>
    <property type="project" value="TreeGrafter"/>
</dbReference>
<gene>
    <name evidence="15" type="ORF">NBR_LOCUS22029</name>
</gene>
<protein>
    <recommendedName>
        <fullName evidence="5">C-1-tetrahydrofolate synthase, cytoplasmic</fullName>
        <ecNumber evidence="4">1.5.1.5</ecNumber>
        <ecNumber evidence="3">3.5.4.9</ecNumber>
    </recommendedName>
</protein>
<evidence type="ECO:0000313" key="16">
    <source>
        <dbReference type="Proteomes" id="UP000271162"/>
    </source>
</evidence>
<comment type="catalytic activity">
    <reaction evidence="11">
        <text>(6R)-5,10-methenyltetrahydrofolate + H2O = (6R)-10-formyltetrahydrofolate + H(+)</text>
        <dbReference type="Rhea" id="RHEA:23700"/>
        <dbReference type="ChEBI" id="CHEBI:15377"/>
        <dbReference type="ChEBI" id="CHEBI:15378"/>
        <dbReference type="ChEBI" id="CHEBI:57455"/>
        <dbReference type="ChEBI" id="CHEBI:195366"/>
        <dbReference type="EC" id="3.5.4.9"/>
    </reaction>
</comment>
<keyword evidence="7" id="KW-0378">Hydrolase</keyword>
<dbReference type="EMBL" id="UYSL01027273">
    <property type="protein sequence ID" value="VDL86564.1"/>
    <property type="molecule type" value="Genomic_DNA"/>
</dbReference>
<evidence type="ECO:0000256" key="4">
    <source>
        <dbReference type="ARBA" id="ARBA00012859"/>
    </source>
</evidence>
<dbReference type="Pfam" id="PF00763">
    <property type="entry name" value="THF_DHG_CYH"/>
    <property type="match status" value="1"/>
</dbReference>